<dbReference type="Gene3D" id="3.30.1050.10">
    <property type="entry name" value="SCP2 sterol-binding domain"/>
    <property type="match status" value="1"/>
</dbReference>
<evidence type="ECO:0000313" key="3">
    <source>
        <dbReference type="Proteomes" id="UP001230220"/>
    </source>
</evidence>
<dbReference type="SUPFAM" id="SSF55729">
    <property type="entry name" value="Acyl-CoA N-acyltransferases (Nat)"/>
    <property type="match status" value="1"/>
</dbReference>
<organism evidence="2 3">
    <name type="scientific">Breznakia pachnodae</name>
    <dbReference type="NCBI Taxonomy" id="265178"/>
    <lineage>
        <taxon>Bacteria</taxon>
        <taxon>Bacillati</taxon>
        <taxon>Bacillota</taxon>
        <taxon>Erysipelotrichia</taxon>
        <taxon>Erysipelotrichales</taxon>
        <taxon>Erysipelotrichaceae</taxon>
        <taxon>Breznakia</taxon>
    </lineage>
</organism>
<dbReference type="Pfam" id="PF13530">
    <property type="entry name" value="SCP2_2"/>
    <property type="match status" value="1"/>
</dbReference>
<proteinExistence type="predicted"/>
<protein>
    <submittedName>
        <fullName evidence="2">Acetyltransferase</fullName>
    </submittedName>
</protein>
<dbReference type="Gene3D" id="3.40.630.30">
    <property type="match status" value="2"/>
</dbReference>
<evidence type="ECO:0000259" key="1">
    <source>
        <dbReference type="PROSITE" id="PS51186"/>
    </source>
</evidence>
<dbReference type="PROSITE" id="PS51186">
    <property type="entry name" value="GNAT"/>
    <property type="match status" value="1"/>
</dbReference>
<gene>
    <name evidence="2" type="ORF">J2S15_001014</name>
</gene>
<comment type="caution">
    <text evidence="2">The sequence shown here is derived from an EMBL/GenBank/DDBJ whole genome shotgun (WGS) entry which is preliminary data.</text>
</comment>
<dbReference type="InterPro" id="IPR051554">
    <property type="entry name" value="Acetyltransferase_Eis"/>
</dbReference>
<dbReference type="PANTHER" id="PTHR37817">
    <property type="entry name" value="N-ACETYLTRANSFERASE EIS"/>
    <property type="match status" value="1"/>
</dbReference>
<dbReference type="InterPro" id="IPR041380">
    <property type="entry name" value="Acetyltransf_17"/>
</dbReference>
<dbReference type="InterPro" id="IPR000182">
    <property type="entry name" value="GNAT_dom"/>
</dbReference>
<dbReference type="EMBL" id="JAUSUR010000001">
    <property type="protein sequence ID" value="MDQ0360283.1"/>
    <property type="molecule type" value="Genomic_DNA"/>
</dbReference>
<dbReference type="InterPro" id="IPR025559">
    <property type="entry name" value="Eis_dom"/>
</dbReference>
<name>A0ABU0E086_9FIRM</name>
<dbReference type="InterPro" id="IPR016181">
    <property type="entry name" value="Acyl_CoA_acyltransferase"/>
</dbReference>
<dbReference type="InterPro" id="IPR036527">
    <property type="entry name" value="SCP2_sterol-bd_dom_sf"/>
</dbReference>
<evidence type="ECO:0000313" key="2">
    <source>
        <dbReference type="EMBL" id="MDQ0360283.1"/>
    </source>
</evidence>
<accession>A0ABU0E086</accession>
<feature type="domain" description="N-acetyltransferase" evidence="1">
    <location>
        <begin position="10"/>
        <end position="167"/>
    </location>
</feature>
<sequence>MAQEELRSQLIMKDVAMEDIHQFDELLRYVFQITQTDLDDSGYEEGELLRAKRPILKNAQVIGWYHDDQLVSQIAIYPSEVNIFNKIFKMGGVTGVGTYPEYSNMGLMKELIAESLKRMRDNKQYISYLYPYSIPYYRKKGWELISDRLSFKISDTQLQVEEIVNGQVKRCSIDDVDVGEIYRKFSLQTHGTLIRNDFYWDEYWRWENEEERIAAIYYDENDVAQGYLIYWIAKEVMHVKEIVTLSNHAWNGLWNFIVAHDSMVDEVRGFQYINDPLSYKILDGYIKEIIEPYYMARIVDVEEFLKLYPFKETGFSFHIKVSDPLATWNERIFGIEWENETIKISNQPVGEQLETDIGTLTTMLMGYKRPIYLYRNERIQCSKKLAEQLETIIYDEKPYFSDYF</sequence>
<dbReference type="PANTHER" id="PTHR37817:SF1">
    <property type="entry name" value="N-ACETYLTRANSFERASE EIS"/>
    <property type="match status" value="1"/>
</dbReference>
<dbReference type="SUPFAM" id="SSF55718">
    <property type="entry name" value="SCP-like"/>
    <property type="match status" value="1"/>
</dbReference>
<keyword evidence="3" id="KW-1185">Reference proteome</keyword>
<dbReference type="Pfam" id="PF13527">
    <property type="entry name" value="Acetyltransf_9"/>
    <property type="match status" value="1"/>
</dbReference>
<dbReference type="Proteomes" id="UP001230220">
    <property type="component" value="Unassembled WGS sequence"/>
</dbReference>
<reference evidence="2 3" key="1">
    <citation type="submission" date="2023-07" db="EMBL/GenBank/DDBJ databases">
        <title>Genomic Encyclopedia of Type Strains, Phase IV (KMG-IV): sequencing the most valuable type-strain genomes for metagenomic binning, comparative biology and taxonomic classification.</title>
        <authorList>
            <person name="Goeker M."/>
        </authorList>
    </citation>
    <scope>NUCLEOTIDE SEQUENCE [LARGE SCALE GENOMIC DNA]</scope>
    <source>
        <strain evidence="2 3">DSM 16784</strain>
    </source>
</reference>
<dbReference type="Pfam" id="PF17668">
    <property type="entry name" value="Acetyltransf_17"/>
    <property type="match status" value="1"/>
</dbReference>